<dbReference type="AlphaFoldDB" id="A0A3T0VFP0"/>
<geneLocation type="plasmid" evidence="1">
    <name>p1011-KPC2</name>
</geneLocation>
<gene>
    <name evidence="1" type="ORF">ALFBHDGB_00007</name>
</gene>
<organism evidence="1">
    <name type="scientific">Pseudomonas aeruginosa</name>
    <dbReference type="NCBI Taxonomy" id="287"/>
    <lineage>
        <taxon>Bacteria</taxon>
        <taxon>Pseudomonadati</taxon>
        <taxon>Pseudomonadota</taxon>
        <taxon>Gammaproteobacteria</taxon>
        <taxon>Pseudomonadales</taxon>
        <taxon>Pseudomonadaceae</taxon>
        <taxon>Pseudomonas</taxon>
    </lineage>
</organism>
<evidence type="ECO:0000313" key="1">
    <source>
        <dbReference type="EMBL" id="AZZ88865.1"/>
    </source>
</evidence>
<proteinExistence type="predicted"/>
<dbReference type="RefSeq" id="WP_033949802.1">
    <property type="nucleotide sequence ID" value="NZ_CP106923.1"/>
</dbReference>
<sequence>MPSSLPPFKPITLAELRRIWEAYPDPDVRRLTLEVARYRRVIAEIDGLYSSIHQSWRETVGGELCALHLLKGVMATERQRLL</sequence>
<keyword evidence="1" id="KW-0614">Plasmid</keyword>
<reference evidence="1" key="1">
    <citation type="submission" date="2018-08" db="EMBL/GenBank/DDBJ databases">
        <title>Complete nucleotide sequence of a novel plasmid backbone p1011 carring blaKPC gene in ST463 Pseudomonas aeruginoea.</title>
        <authorList>
            <person name="Hu Y."/>
            <person name="Zhang R."/>
        </authorList>
    </citation>
    <scope>NUCLEOTIDE SEQUENCE</scope>
    <source>
        <strain evidence="1">1011</strain>
        <plasmid evidence="1">p1011-KPC2</plasmid>
    </source>
</reference>
<dbReference type="EMBL" id="MH734334">
    <property type="protein sequence ID" value="AZZ88865.1"/>
    <property type="molecule type" value="Genomic_DNA"/>
</dbReference>
<accession>A0A3T0VFP0</accession>
<protein>
    <submittedName>
        <fullName evidence="1">Uncharacterized protein</fullName>
    </submittedName>
</protein>
<name>A0A3T0VFP0_PSEAI</name>